<sequence>MKPIFALHPPSRISMPLRVESGLLSSLLDICDVVGSPGVPGKPRNYPPFIGEMVLPSAPDLSKCPPTVSDHPARFRDATVLIDIESLSLSFTFSAFTFIRCEHNDVVDALAKAALLACSSILYLY</sequence>
<organism evidence="1 2">
    <name type="scientific">Brassica cretica</name>
    <name type="common">Mustard</name>
    <dbReference type="NCBI Taxonomy" id="69181"/>
    <lineage>
        <taxon>Eukaryota</taxon>
        <taxon>Viridiplantae</taxon>
        <taxon>Streptophyta</taxon>
        <taxon>Embryophyta</taxon>
        <taxon>Tracheophyta</taxon>
        <taxon>Spermatophyta</taxon>
        <taxon>Magnoliopsida</taxon>
        <taxon>eudicotyledons</taxon>
        <taxon>Gunneridae</taxon>
        <taxon>Pentapetalae</taxon>
        <taxon>rosids</taxon>
        <taxon>malvids</taxon>
        <taxon>Brassicales</taxon>
        <taxon>Brassicaceae</taxon>
        <taxon>Brassiceae</taxon>
        <taxon>Brassica</taxon>
    </lineage>
</organism>
<name>A0A8S9MXG9_BRACR</name>
<dbReference type="AlphaFoldDB" id="A0A8S9MXG9"/>
<protein>
    <submittedName>
        <fullName evidence="1">Uncharacterized protein</fullName>
    </submittedName>
</protein>
<gene>
    <name evidence="1" type="ORF">F2Q69_00054770</name>
</gene>
<evidence type="ECO:0000313" key="2">
    <source>
        <dbReference type="Proteomes" id="UP000712600"/>
    </source>
</evidence>
<accession>A0A8S9MXG9</accession>
<dbReference type="Proteomes" id="UP000712600">
    <property type="component" value="Unassembled WGS sequence"/>
</dbReference>
<comment type="caution">
    <text evidence="1">The sequence shown here is derived from an EMBL/GenBank/DDBJ whole genome shotgun (WGS) entry which is preliminary data.</text>
</comment>
<dbReference type="EMBL" id="QGKX02002183">
    <property type="protein sequence ID" value="KAF3486102.1"/>
    <property type="molecule type" value="Genomic_DNA"/>
</dbReference>
<proteinExistence type="predicted"/>
<evidence type="ECO:0000313" key="1">
    <source>
        <dbReference type="EMBL" id="KAF3486102.1"/>
    </source>
</evidence>
<reference evidence="1" key="1">
    <citation type="submission" date="2019-12" db="EMBL/GenBank/DDBJ databases">
        <title>Genome sequencing and annotation of Brassica cretica.</title>
        <authorList>
            <person name="Studholme D.J."/>
            <person name="Sarris P."/>
        </authorList>
    </citation>
    <scope>NUCLEOTIDE SEQUENCE</scope>
    <source>
        <strain evidence="1">PFS-109/04</strain>
        <tissue evidence="1">Leaf</tissue>
    </source>
</reference>